<dbReference type="AlphaFoldDB" id="A0A975M3B0"/>
<feature type="transmembrane region" description="Helical" evidence="9">
    <location>
        <begin position="127"/>
        <end position="151"/>
    </location>
</feature>
<evidence type="ECO:0000313" key="12">
    <source>
        <dbReference type="EMBL" id="QWC08769.1"/>
    </source>
</evidence>
<dbReference type="SUPFAM" id="SSF52540">
    <property type="entry name" value="P-loop containing nucleoside triphosphate hydrolases"/>
    <property type="match status" value="1"/>
</dbReference>
<evidence type="ECO:0000256" key="9">
    <source>
        <dbReference type="SAM" id="Phobius"/>
    </source>
</evidence>
<name>A0A975M3B0_9MICC</name>
<reference evidence="12 13" key="1">
    <citation type="submission" date="2021-05" db="EMBL/GenBank/DDBJ databases">
        <title>Novel species in genus Arthrobacter.</title>
        <authorList>
            <person name="Zhang G."/>
        </authorList>
    </citation>
    <scope>NUCLEOTIDE SEQUENCE [LARGE SCALE GENOMIC DNA]</scope>
    <source>
        <strain evidence="13">zg-ZUI227</strain>
    </source>
</reference>
<proteinExistence type="predicted"/>
<dbReference type="SMART" id="SM00382">
    <property type="entry name" value="AAA"/>
    <property type="match status" value="1"/>
</dbReference>
<dbReference type="GO" id="GO:0005886">
    <property type="term" value="C:plasma membrane"/>
    <property type="evidence" value="ECO:0007669"/>
    <property type="project" value="UniProtKB-SubCell"/>
</dbReference>
<dbReference type="FunFam" id="3.40.50.300:FF:000854">
    <property type="entry name" value="Multidrug ABC transporter ATP-binding protein"/>
    <property type="match status" value="1"/>
</dbReference>
<sequence>MLLRLVRQYLAPYKGAVAAVVILQFLQTVATLYLPTLNAEIIDRGVVRADNGVILSLGGWMLAITAGQVACAITATYFAARVAMRVGRNIRSSLFTTVESFSSREMGVFGAPSLITRTTNDVQQVQMALLMTFTVMVSAPIMGVGGVLLALNQDIPLSGILLLILPVLFAVIGLVLRRLIPLFRRAQKQIDRVNSVLREQIMGIAVIRAFVRERTEEDRFDAANRDLTGTQLRTSQYLALLFPAAMLVANLASVAVVWFGAYRIDAGQMQIGALTAFLAYIMQILMAVMMSMFMIMMLPRAAVCAERICEVLDTESTVRDAAAAVPLVYDGGTLVFDDVGYSYPGAESPVLHGISFTAESGQTTAIIGSTGAGKSTLLNLVPRLLDATSGGISIDGQDIAAVTLHSLRSGIGLVPQKAYLFAGTIGSNLRFGRPEATDAELWEALEIAQAAEFVRNAEGALEHRVEQGGGNFSGGQRQRLAIARALVVKPAIYLFDDSFSALDFATDARLRAALRERTRNSTVLIVAQRVNTITDAAKIVVLEEGRIAGTGTHAGLMDSSPTYREIVESQLTAEEVA</sequence>
<gene>
    <name evidence="12" type="ORF">KKR91_09430</name>
</gene>
<keyword evidence="7 9" id="KW-1133">Transmembrane helix</keyword>
<feature type="transmembrane region" description="Helical" evidence="9">
    <location>
        <begin position="54"/>
        <end position="80"/>
    </location>
</feature>
<feature type="transmembrane region" description="Helical" evidence="9">
    <location>
        <begin position="271"/>
        <end position="298"/>
    </location>
</feature>
<dbReference type="PROSITE" id="PS50929">
    <property type="entry name" value="ABC_TM1F"/>
    <property type="match status" value="1"/>
</dbReference>
<keyword evidence="8 9" id="KW-0472">Membrane</keyword>
<keyword evidence="4 9" id="KW-0812">Transmembrane</keyword>
<organism evidence="12 13">
    <name type="scientific">Arthrobacter jiangjiafuii</name>
    <dbReference type="NCBI Taxonomy" id="2817475"/>
    <lineage>
        <taxon>Bacteria</taxon>
        <taxon>Bacillati</taxon>
        <taxon>Actinomycetota</taxon>
        <taxon>Actinomycetes</taxon>
        <taxon>Micrococcales</taxon>
        <taxon>Micrococcaceae</taxon>
        <taxon>Arthrobacter</taxon>
    </lineage>
</organism>
<dbReference type="Pfam" id="PF00005">
    <property type="entry name" value="ABC_tran"/>
    <property type="match status" value="1"/>
</dbReference>
<keyword evidence="6 12" id="KW-0067">ATP-binding</keyword>
<protein>
    <submittedName>
        <fullName evidence="12">ABC transporter ATP-binding protein/permease</fullName>
    </submittedName>
</protein>
<dbReference type="GO" id="GO:0016887">
    <property type="term" value="F:ATP hydrolysis activity"/>
    <property type="evidence" value="ECO:0007669"/>
    <property type="project" value="InterPro"/>
</dbReference>
<keyword evidence="13" id="KW-1185">Reference proteome</keyword>
<evidence type="ECO:0000256" key="2">
    <source>
        <dbReference type="ARBA" id="ARBA00022448"/>
    </source>
</evidence>
<evidence type="ECO:0000256" key="8">
    <source>
        <dbReference type="ARBA" id="ARBA00023136"/>
    </source>
</evidence>
<comment type="subcellular location">
    <subcellularLocation>
        <location evidence="1">Cell membrane</location>
        <topology evidence="1">Multi-pass membrane protein</topology>
    </subcellularLocation>
</comment>
<dbReference type="InterPro" id="IPR003593">
    <property type="entry name" value="AAA+_ATPase"/>
</dbReference>
<dbReference type="InterPro" id="IPR017871">
    <property type="entry name" value="ABC_transporter-like_CS"/>
</dbReference>
<evidence type="ECO:0000256" key="7">
    <source>
        <dbReference type="ARBA" id="ARBA00022989"/>
    </source>
</evidence>
<feature type="transmembrane region" description="Helical" evidence="9">
    <location>
        <begin position="157"/>
        <end position="176"/>
    </location>
</feature>
<dbReference type="PROSITE" id="PS50893">
    <property type="entry name" value="ABC_TRANSPORTER_2"/>
    <property type="match status" value="1"/>
</dbReference>
<dbReference type="GO" id="GO:0005524">
    <property type="term" value="F:ATP binding"/>
    <property type="evidence" value="ECO:0007669"/>
    <property type="project" value="UniProtKB-KW"/>
</dbReference>
<dbReference type="PANTHER" id="PTHR43394:SF1">
    <property type="entry name" value="ATP-BINDING CASSETTE SUB-FAMILY B MEMBER 10, MITOCHONDRIAL"/>
    <property type="match status" value="1"/>
</dbReference>
<evidence type="ECO:0000256" key="3">
    <source>
        <dbReference type="ARBA" id="ARBA00022475"/>
    </source>
</evidence>
<feature type="transmembrane region" description="Helical" evidence="9">
    <location>
        <begin position="237"/>
        <end position="259"/>
    </location>
</feature>
<dbReference type="SUPFAM" id="SSF90123">
    <property type="entry name" value="ABC transporter transmembrane region"/>
    <property type="match status" value="1"/>
</dbReference>
<dbReference type="EMBL" id="CP076022">
    <property type="protein sequence ID" value="QWC08769.1"/>
    <property type="molecule type" value="Genomic_DNA"/>
</dbReference>
<evidence type="ECO:0000313" key="13">
    <source>
        <dbReference type="Proteomes" id="UP000676885"/>
    </source>
</evidence>
<dbReference type="PROSITE" id="PS00211">
    <property type="entry name" value="ABC_TRANSPORTER_1"/>
    <property type="match status" value="1"/>
</dbReference>
<dbReference type="Pfam" id="PF00664">
    <property type="entry name" value="ABC_membrane"/>
    <property type="match status" value="1"/>
</dbReference>
<evidence type="ECO:0000256" key="5">
    <source>
        <dbReference type="ARBA" id="ARBA00022741"/>
    </source>
</evidence>
<dbReference type="InterPro" id="IPR027417">
    <property type="entry name" value="P-loop_NTPase"/>
</dbReference>
<dbReference type="KEGG" id="ajg:KKR91_09430"/>
<dbReference type="PANTHER" id="PTHR43394">
    <property type="entry name" value="ATP-DEPENDENT PERMEASE MDL1, MITOCHONDRIAL"/>
    <property type="match status" value="1"/>
</dbReference>
<dbReference type="Gene3D" id="1.20.1560.10">
    <property type="entry name" value="ABC transporter type 1, transmembrane domain"/>
    <property type="match status" value="1"/>
</dbReference>
<dbReference type="Gene3D" id="3.40.50.300">
    <property type="entry name" value="P-loop containing nucleotide triphosphate hydrolases"/>
    <property type="match status" value="1"/>
</dbReference>
<dbReference type="GO" id="GO:0015421">
    <property type="term" value="F:ABC-type oligopeptide transporter activity"/>
    <property type="evidence" value="ECO:0007669"/>
    <property type="project" value="TreeGrafter"/>
</dbReference>
<dbReference type="Proteomes" id="UP000676885">
    <property type="component" value="Chromosome"/>
</dbReference>
<evidence type="ECO:0000256" key="6">
    <source>
        <dbReference type="ARBA" id="ARBA00022840"/>
    </source>
</evidence>
<feature type="domain" description="ABC transmembrane type-1" evidence="11">
    <location>
        <begin position="18"/>
        <end position="300"/>
    </location>
</feature>
<evidence type="ECO:0000256" key="1">
    <source>
        <dbReference type="ARBA" id="ARBA00004651"/>
    </source>
</evidence>
<dbReference type="RefSeq" id="WP_210228959.1">
    <property type="nucleotide sequence ID" value="NZ_CP076022.1"/>
</dbReference>
<dbReference type="InterPro" id="IPR011527">
    <property type="entry name" value="ABC1_TM_dom"/>
</dbReference>
<dbReference type="InterPro" id="IPR039421">
    <property type="entry name" value="Type_1_exporter"/>
</dbReference>
<evidence type="ECO:0000256" key="4">
    <source>
        <dbReference type="ARBA" id="ARBA00022692"/>
    </source>
</evidence>
<keyword evidence="2" id="KW-0813">Transport</keyword>
<keyword evidence="5" id="KW-0547">Nucleotide-binding</keyword>
<dbReference type="InterPro" id="IPR003439">
    <property type="entry name" value="ABC_transporter-like_ATP-bd"/>
</dbReference>
<keyword evidence="3" id="KW-1003">Cell membrane</keyword>
<evidence type="ECO:0000259" key="11">
    <source>
        <dbReference type="PROSITE" id="PS50929"/>
    </source>
</evidence>
<accession>A0A975M3B0</accession>
<evidence type="ECO:0000259" key="10">
    <source>
        <dbReference type="PROSITE" id="PS50893"/>
    </source>
</evidence>
<feature type="transmembrane region" description="Helical" evidence="9">
    <location>
        <begin position="12"/>
        <end position="34"/>
    </location>
</feature>
<dbReference type="CDD" id="cd18548">
    <property type="entry name" value="ABC_6TM_Tm287_like"/>
    <property type="match status" value="1"/>
</dbReference>
<dbReference type="FunFam" id="1.20.1560.10:FF:000040">
    <property type="entry name" value="Multidrug ABC transporter ATP-binding protein"/>
    <property type="match status" value="1"/>
</dbReference>
<feature type="domain" description="ABC transporter" evidence="10">
    <location>
        <begin position="334"/>
        <end position="569"/>
    </location>
</feature>
<dbReference type="InterPro" id="IPR036640">
    <property type="entry name" value="ABC1_TM_sf"/>
</dbReference>